<dbReference type="AlphaFoldDB" id="A0A1P8WMK0"/>
<proteinExistence type="predicted"/>
<protein>
    <submittedName>
        <fullName evidence="1">Uncharacterized protein</fullName>
    </submittedName>
</protein>
<dbReference type="STRING" id="1891926.Fuma_04917"/>
<keyword evidence="2" id="KW-1185">Reference proteome</keyword>
<dbReference type="Proteomes" id="UP000187735">
    <property type="component" value="Chromosome"/>
</dbReference>
<reference evidence="1 2" key="1">
    <citation type="journal article" date="2016" name="Front. Microbiol.">
        <title>Fuerstia marisgermanicae gen. nov., sp. nov., an Unusual Member of the Phylum Planctomycetes from the German Wadden Sea.</title>
        <authorList>
            <person name="Kohn T."/>
            <person name="Heuer A."/>
            <person name="Jogler M."/>
            <person name="Vollmers J."/>
            <person name="Boedeker C."/>
            <person name="Bunk B."/>
            <person name="Rast P."/>
            <person name="Borchert D."/>
            <person name="Glockner I."/>
            <person name="Freese H.M."/>
            <person name="Klenk H.P."/>
            <person name="Overmann J."/>
            <person name="Kaster A.K."/>
            <person name="Rohde M."/>
            <person name="Wiegand S."/>
            <person name="Jogler C."/>
        </authorList>
    </citation>
    <scope>NUCLEOTIDE SEQUENCE [LARGE SCALE GENOMIC DNA]</scope>
    <source>
        <strain evidence="1 2">NH11</strain>
    </source>
</reference>
<dbReference type="EMBL" id="CP017641">
    <property type="protein sequence ID" value="APZ95261.1"/>
    <property type="molecule type" value="Genomic_DNA"/>
</dbReference>
<name>A0A1P8WMK0_9PLAN</name>
<evidence type="ECO:0000313" key="2">
    <source>
        <dbReference type="Proteomes" id="UP000187735"/>
    </source>
</evidence>
<gene>
    <name evidence="1" type="ORF">Fuma_04917</name>
</gene>
<evidence type="ECO:0000313" key="1">
    <source>
        <dbReference type="EMBL" id="APZ95261.1"/>
    </source>
</evidence>
<organism evidence="1 2">
    <name type="scientific">Fuerstiella marisgermanici</name>
    <dbReference type="NCBI Taxonomy" id="1891926"/>
    <lineage>
        <taxon>Bacteria</taxon>
        <taxon>Pseudomonadati</taxon>
        <taxon>Planctomycetota</taxon>
        <taxon>Planctomycetia</taxon>
        <taxon>Planctomycetales</taxon>
        <taxon>Planctomycetaceae</taxon>
        <taxon>Fuerstiella</taxon>
    </lineage>
</organism>
<sequence length="79" mass="9017">MPVDREHWLDDVDDVIRSRHYTWIPEGLGGEPPKTAMAWVLTDVMHICSRAGIDFDEVMQTAAERFVTEEREQAAATSE</sequence>
<accession>A0A1P8WMK0</accession>
<dbReference type="KEGG" id="fmr:Fuma_04917"/>
<dbReference type="RefSeq" id="WP_077026449.1">
    <property type="nucleotide sequence ID" value="NZ_CP017641.1"/>
</dbReference>